<reference evidence="1 2" key="1">
    <citation type="submission" date="2013-12" db="EMBL/GenBank/DDBJ databases">
        <title>Draft genome of the parsitic nematode Ancylostoma duodenale.</title>
        <authorList>
            <person name="Mitreva M."/>
        </authorList>
    </citation>
    <scope>NUCLEOTIDE SEQUENCE [LARGE SCALE GENOMIC DNA]</scope>
    <source>
        <strain evidence="1 2">Zhejiang</strain>
    </source>
</reference>
<dbReference type="Proteomes" id="UP000054047">
    <property type="component" value="Unassembled WGS sequence"/>
</dbReference>
<name>A0A0C2H4B9_9BILA</name>
<gene>
    <name evidence="1" type="ORF">ANCDUO_03310</name>
</gene>
<dbReference type="AlphaFoldDB" id="A0A0C2H4B9"/>
<organism evidence="1 2">
    <name type="scientific">Ancylostoma duodenale</name>
    <dbReference type="NCBI Taxonomy" id="51022"/>
    <lineage>
        <taxon>Eukaryota</taxon>
        <taxon>Metazoa</taxon>
        <taxon>Ecdysozoa</taxon>
        <taxon>Nematoda</taxon>
        <taxon>Chromadorea</taxon>
        <taxon>Rhabditida</taxon>
        <taxon>Rhabditina</taxon>
        <taxon>Rhabditomorpha</taxon>
        <taxon>Strongyloidea</taxon>
        <taxon>Ancylostomatidae</taxon>
        <taxon>Ancylostomatinae</taxon>
        <taxon>Ancylostoma</taxon>
    </lineage>
</organism>
<accession>A0A0C2H4B9</accession>
<keyword evidence="2" id="KW-1185">Reference proteome</keyword>
<proteinExistence type="predicted"/>
<protein>
    <submittedName>
        <fullName evidence="1">Uncharacterized protein</fullName>
    </submittedName>
</protein>
<dbReference type="EMBL" id="KN727150">
    <property type="protein sequence ID" value="KIH66364.1"/>
    <property type="molecule type" value="Genomic_DNA"/>
</dbReference>
<sequence length="68" mass="7964">MTRERVKKLHILPGFMSYSVRKRMYRLLIHQLKEIVQITDDPRVEFLKGADMAKIKYGEINVVLSTGT</sequence>
<evidence type="ECO:0000313" key="2">
    <source>
        <dbReference type="Proteomes" id="UP000054047"/>
    </source>
</evidence>
<dbReference type="OrthoDB" id="5867697at2759"/>
<evidence type="ECO:0000313" key="1">
    <source>
        <dbReference type="EMBL" id="KIH66364.1"/>
    </source>
</evidence>